<keyword evidence="3" id="KW-1185">Reference proteome</keyword>
<feature type="compositionally biased region" description="Pro residues" evidence="1">
    <location>
        <begin position="193"/>
        <end position="203"/>
    </location>
</feature>
<reference evidence="2 3" key="1">
    <citation type="journal article" date="2024" name="Commun. Biol.">
        <title>Comparative genomic analysis of thermophilic fungi reveals convergent evolutionary adaptations and gene losses.</title>
        <authorList>
            <person name="Steindorff A.S."/>
            <person name="Aguilar-Pontes M.V."/>
            <person name="Robinson A.J."/>
            <person name="Andreopoulos B."/>
            <person name="LaButti K."/>
            <person name="Kuo A."/>
            <person name="Mondo S."/>
            <person name="Riley R."/>
            <person name="Otillar R."/>
            <person name="Haridas S."/>
            <person name="Lipzen A."/>
            <person name="Grimwood J."/>
            <person name="Schmutz J."/>
            <person name="Clum A."/>
            <person name="Reid I.D."/>
            <person name="Moisan M.C."/>
            <person name="Butler G."/>
            <person name="Nguyen T.T.M."/>
            <person name="Dewar K."/>
            <person name="Conant G."/>
            <person name="Drula E."/>
            <person name="Henrissat B."/>
            <person name="Hansel C."/>
            <person name="Singer S."/>
            <person name="Hutchinson M.I."/>
            <person name="de Vries R.P."/>
            <person name="Natvig D.O."/>
            <person name="Powell A.J."/>
            <person name="Tsang A."/>
            <person name="Grigoriev I.V."/>
        </authorList>
    </citation>
    <scope>NUCLEOTIDE SEQUENCE [LARGE SCALE GENOMIC DNA]</scope>
    <source>
        <strain evidence="2 3">CBS 620.91</strain>
    </source>
</reference>
<comment type="caution">
    <text evidence="2">The sequence shown here is derived from an EMBL/GenBank/DDBJ whole genome shotgun (WGS) entry which is preliminary data.</text>
</comment>
<feature type="region of interest" description="Disordered" evidence="1">
    <location>
        <begin position="106"/>
        <end position="327"/>
    </location>
</feature>
<feature type="compositionally biased region" description="Basic residues" evidence="1">
    <location>
        <begin position="246"/>
        <end position="255"/>
    </location>
</feature>
<gene>
    <name evidence="2" type="ORF">VTJ49DRAFT_6089</name>
</gene>
<dbReference type="Proteomes" id="UP001583172">
    <property type="component" value="Unassembled WGS sequence"/>
</dbReference>
<name>A0ABR3V1W0_HUMIN</name>
<evidence type="ECO:0000313" key="3">
    <source>
        <dbReference type="Proteomes" id="UP001583172"/>
    </source>
</evidence>
<feature type="compositionally biased region" description="Low complexity" evidence="1">
    <location>
        <begin position="153"/>
        <end position="192"/>
    </location>
</feature>
<organism evidence="2 3">
    <name type="scientific">Humicola insolens</name>
    <name type="common">Soft-rot fungus</name>
    <dbReference type="NCBI Taxonomy" id="85995"/>
    <lineage>
        <taxon>Eukaryota</taxon>
        <taxon>Fungi</taxon>
        <taxon>Dikarya</taxon>
        <taxon>Ascomycota</taxon>
        <taxon>Pezizomycotina</taxon>
        <taxon>Sordariomycetes</taxon>
        <taxon>Sordariomycetidae</taxon>
        <taxon>Sordariales</taxon>
        <taxon>Chaetomiaceae</taxon>
        <taxon>Mycothermus</taxon>
    </lineage>
</organism>
<protein>
    <submittedName>
        <fullName evidence="2">Uncharacterized protein</fullName>
    </submittedName>
</protein>
<sequence>MEFVPPPVLDGWSYSGEFYVAVSGNNKHRRAIIPEIRAIVNGEDGVGDRPGHWYEAQLLHYGLPPSKTKGTAKMRLFDALNKNQLSFPAHILKIEADLKKEWARKQREARRALSQPARPVAAPSPAPNSKKRKVDDKLSKTTPAKPAAKKAEPAASTAAPAAAKKVTATPKAAPKATPKTTAKAAPKTAAPKPTKPVPAPSTPAAPARQKQTARRGTSSTPARARAGASSSRPVAAPPAEEQPRPPRTKQTARRSRPFDPGAYQSRRPTGTAPPRLPQYDATPSQWDHHDDPPPPYSEFPDNDDYDNYRSAYGDSYGDDSRHDHEPLPPLGLLNGRYNVKCTAPARFRDGNVGDSILIFTLEGNELWGYFEIGPLRGVLHLDERPWQSSREKFFFDWRAEDHDGVRHCGTSAAPFECEYVVFLGDGEIAGELRMFHEMIEFEGYRVAGQGTRSEMSVAEMKRKWDEFYV</sequence>
<dbReference type="EMBL" id="JAZGSY010000539">
    <property type="protein sequence ID" value="KAL1835778.1"/>
    <property type="molecule type" value="Genomic_DNA"/>
</dbReference>
<evidence type="ECO:0000313" key="2">
    <source>
        <dbReference type="EMBL" id="KAL1835778.1"/>
    </source>
</evidence>
<evidence type="ECO:0000256" key="1">
    <source>
        <dbReference type="SAM" id="MobiDB-lite"/>
    </source>
</evidence>
<feature type="compositionally biased region" description="Low complexity" evidence="1">
    <location>
        <begin position="218"/>
        <end position="239"/>
    </location>
</feature>
<accession>A0ABR3V1W0</accession>
<proteinExistence type="predicted"/>